<proteinExistence type="predicted"/>
<accession>A0A3A8EGX6</accession>
<organism evidence="1 2">
    <name type="scientific">Acinetobacter guerrae</name>
    <dbReference type="NCBI Taxonomy" id="1843371"/>
    <lineage>
        <taxon>Bacteria</taxon>
        <taxon>Pseudomonadati</taxon>
        <taxon>Pseudomonadota</taxon>
        <taxon>Gammaproteobacteria</taxon>
        <taxon>Moraxellales</taxon>
        <taxon>Moraxellaceae</taxon>
        <taxon>Acinetobacter</taxon>
    </lineage>
</organism>
<dbReference type="EMBL" id="RAXU01000010">
    <property type="protein sequence ID" value="RKG33419.1"/>
    <property type="molecule type" value="Genomic_DNA"/>
</dbReference>
<evidence type="ECO:0000313" key="2">
    <source>
        <dbReference type="Proteomes" id="UP000269001"/>
    </source>
</evidence>
<evidence type="ECO:0008006" key="3">
    <source>
        <dbReference type="Google" id="ProtNLM"/>
    </source>
</evidence>
<name>A0A3A8EGX6_9GAMM</name>
<evidence type="ECO:0000313" key="1">
    <source>
        <dbReference type="EMBL" id="RKG33419.1"/>
    </source>
</evidence>
<dbReference type="AlphaFoldDB" id="A0A3A8EGX6"/>
<protein>
    <recommendedName>
        <fullName evidence="3">Transcriptional regulator</fullName>
    </recommendedName>
</protein>
<reference evidence="1 2" key="1">
    <citation type="submission" date="2018-09" db="EMBL/GenBank/DDBJ databases">
        <title>The draft genome of Acinetobacter spp. strains.</title>
        <authorList>
            <person name="Qin J."/>
            <person name="Feng Y."/>
            <person name="Zong Z."/>
        </authorList>
    </citation>
    <scope>NUCLEOTIDE SEQUENCE [LARGE SCALE GENOMIC DNA]</scope>
    <source>
        <strain evidence="1 2">WCHAc060096</strain>
    </source>
</reference>
<dbReference type="RefSeq" id="WP_120370283.1">
    <property type="nucleotide sequence ID" value="NZ_RAXU01000010.1"/>
</dbReference>
<sequence length="80" mass="9011">MRILSLQKFFLSLSDSEKEEFAAACKTKVGQVQQIMYGYRKCNPALAIAIDRESKGQVTCEELCPEADFAYLRNSNNEVA</sequence>
<keyword evidence="2" id="KW-1185">Reference proteome</keyword>
<gene>
    <name evidence="1" type="ORF">D7V21_09620</name>
</gene>
<comment type="caution">
    <text evidence="1">The sequence shown here is derived from an EMBL/GenBank/DDBJ whole genome shotgun (WGS) entry which is preliminary data.</text>
</comment>
<dbReference type="Proteomes" id="UP000269001">
    <property type="component" value="Unassembled WGS sequence"/>
</dbReference>
<dbReference type="InterPro" id="IPR010982">
    <property type="entry name" value="Lambda_DNA-bd_dom_sf"/>
</dbReference>
<dbReference type="Gene3D" id="1.10.260.40">
    <property type="entry name" value="lambda repressor-like DNA-binding domains"/>
    <property type="match status" value="1"/>
</dbReference>
<dbReference type="GO" id="GO:0003677">
    <property type="term" value="F:DNA binding"/>
    <property type="evidence" value="ECO:0007669"/>
    <property type="project" value="InterPro"/>
</dbReference>